<dbReference type="CDD" id="cd06225">
    <property type="entry name" value="HAMP"/>
    <property type="match status" value="1"/>
</dbReference>
<evidence type="ECO:0000313" key="9">
    <source>
        <dbReference type="Proteomes" id="UP000026714"/>
    </source>
</evidence>
<dbReference type="RefSeq" id="WP_037481113.1">
    <property type="nucleotide sequence ID" value="NZ_AZRA01000049.1"/>
</dbReference>
<comment type="similarity">
    <text evidence="3">Belongs to the methyl-accepting chemotaxis (MCP) protein family.</text>
</comment>
<keyword evidence="5" id="KW-0472">Membrane</keyword>
<keyword evidence="5" id="KW-1133">Transmembrane helix</keyword>
<dbReference type="InterPro" id="IPR003660">
    <property type="entry name" value="HAMP_dom"/>
</dbReference>
<evidence type="ECO:0000256" key="5">
    <source>
        <dbReference type="SAM" id="Phobius"/>
    </source>
</evidence>
<evidence type="ECO:0000313" key="8">
    <source>
        <dbReference type="EMBL" id="KDB52466.1"/>
    </source>
</evidence>
<keyword evidence="9" id="KW-1185">Reference proteome</keyword>
<feature type="domain" description="Methyl-accepting transducer" evidence="6">
    <location>
        <begin position="396"/>
        <end position="625"/>
    </location>
</feature>
<protein>
    <recommendedName>
        <fullName evidence="10">HAMP domain-containing protein</fullName>
    </recommendedName>
</protein>
<dbReference type="Gene3D" id="1.10.287.950">
    <property type="entry name" value="Methyl-accepting chemotaxis protein"/>
    <property type="match status" value="1"/>
</dbReference>
<evidence type="ECO:0000256" key="3">
    <source>
        <dbReference type="ARBA" id="ARBA00029447"/>
    </source>
</evidence>
<reference evidence="8 9" key="1">
    <citation type="journal article" date="2014" name="FEMS Microbiol. Ecol.">
        <title>Sphaerotilus natans encrusted with nanoball-shaped Fe(III) oxide minerals formed by nitrate-reducing mixotrophic Fe(II) oxidation.</title>
        <authorList>
            <person name="Park S."/>
            <person name="Kim D.H."/>
            <person name="Lee J.H."/>
            <person name="Hur H.G."/>
        </authorList>
    </citation>
    <scope>NUCLEOTIDE SEQUENCE [LARGE SCALE GENOMIC DNA]</scope>
    <source>
        <strain evidence="8 9">DSM 6575</strain>
    </source>
</reference>
<dbReference type="PANTHER" id="PTHR43531:SF14">
    <property type="entry name" value="METHYL-ACCEPTING CHEMOTAXIS PROTEIN I-RELATED"/>
    <property type="match status" value="1"/>
</dbReference>
<dbReference type="AlphaFoldDB" id="A0A059KLZ1"/>
<dbReference type="GO" id="GO:0007165">
    <property type="term" value="P:signal transduction"/>
    <property type="evidence" value="ECO:0007669"/>
    <property type="project" value="UniProtKB-KW"/>
</dbReference>
<dbReference type="Proteomes" id="UP000026714">
    <property type="component" value="Unassembled WGS sequence"/>
</dbReference>
<dbReference type="PROSITE" id="PS50885">
    <property type="entry name" value="HAMP"/>
    <property type="match status" value="1"/>
</dbReference>
<gene>
    <name evidence="8" type="ORF">X805_19170</name>
</gene>
<sequence length="642" mass="68368">MSNLIHRLRLSHKFGLLALLGALMLAPPMTYYLVDAEAELAYTRQEVAGLQPSAALLKLIRLTQQHRGLTATVLGGKAEAEGQRAERQREVDQALGEFAALAAGIEDPKFAEGWQQAQQQWKTLSAQVAQRQLAAPASFAGHSALVELQLDLHGRLVSHYGLDLDPEPVSYHLVIATMTQLPQLTEQLGKLRGSGSGILARGQATVADRAMLGGLSESARGEMHQLLTTLERALEHDPALRERMTGPIEQARAGVERTRETLRTELIEAEVLTLPSAEYFQATTKVIDQVFAVHGLASEALATALQDRTERLQRNEWLVIGLSVLMVGLCGLLARSIVRSILQATDDARRMAERIAAGDLSPEPLRTSEDELGRMMQAMEAMRLSLTEVVGTVRENAVSVAAASAQIAQGNIDLSSRTEQQAAALQQTAATMDQLGSTVSHNADHAREADGLAREASELASRGGQMVSQVVGTMGGISEASRKIGDIIGVIDSIAFQTNILALNAAVEAARAGEQGRGFAVVATEVRNLAQRSAEAAREIKALISASVERVEQGVSLVDQTGRSVGEVVASIRRVSDIVAQISAASAEQSTGVAQVGQAVTQMDRATQQNAALVEQSAAAAGTLKSQAEQLVDAVARFRVAA</sequence>
<dbReference type="SUPFAM" id="SSF58104">
    <property type="entry name" value="Methyl-accepting chemotaxis protein (MCP) signaling domain"/>
    <property type="match status" value="1"/>
</dbReference>
<dbReference type="Pfam" id="PF00672">
    <property type="entry name" value="HAMP"/>
    <property type="match status" value="1"/>
</dbReference>
<evidence type="ECO:0000256" key="1">
    <source>
        <dbReference type="ARBA" id="ARBA00004370"/>
    </source>
</evidence>
<dbReference type="InterPro" id="IPR051310">
    <property type="entry name" value="MCP_chemotaxis"/>
</dbReference>
<organism evidence="8 9">
    <name type="scientific">Sphaerotilus natans subsp. natans DSM 6575</name>
    <dbReference type="NCBI Taxonomy" id="1286631"/>
    <lineage>
        <taxon>Bacteria</taxon>
        <taxon>Pseudomonadati</taxon>
        <taxon>Pseudomonadota</taxon>
        <taxon>Betaproteobacteria</taxon>
        <taxon>Burkholderiales</taxon>
        <taxon>Sphaerotilaceae</taxon>
        <taxon>Sphaerotilus</taxon>
    </lineage>
</organism>
<comment type="subcellular location">
    <subcellularLocation>
        <location evidence="1">Membrane</location>
    </subcellularLocation>
</comment>
<keyword evidence="5" id="KW-0812">Transmembrane</keyword>
<feature type="transmembrane region" description="Helical" evidence="5">
    <location>
        <begin position="317"/>
        <end position="334"/>
    </location>
</feature>
<dbReference type="FunFam" id="1.10.287.950:FF:000001">
    <property type="entry name" value="Methyl-accepting chemotaxis sensory transducer"/>
    <property type="match status" value="1"/>
</dbReference>
<comment type="caution">
    <text evidence="8">The sequence shown here is derived from an EMBL/GenBank/DDBJ whole genome shotgun (WGS) entry which is preliminary data.</text>
</comment>
<dbReference type="InterPro" id="IPR004089">
    <property type="entry name" value="MCPsignal_dom"/>
</dbReference>
<dbReference type="STRING" id="34103.SAMN05421778_11691"/>
<dbReference type="PROSITE" id="PS50111">
    <property type="entry name" value="CHEMOTAXIS_TRANSDUC_2"/>
    <property type="match status" value="1"/>
</dbReference>
<evidence type="ECO:0000259" key="7">
    <source>
        <dbReference type="PROSITE" id="PS50885"/>
    </source>
</evidence>
<evidence type="ECO:0000256" key="4">
    <source>
        <dbReference type="PROSITE-ProRule" id="PRU00284"/>
    </source>
</evidence>
<keyword evidence="4" id="KW-0807">Transducer</keyword>
<accession>A0A059KLZ1</accession>
<evidence type="ECO:0000256" key="2">
    <source>
        <dbReference type="ARBA" id="ARBA00022481"/>
    </source>
</evidence>
<dbReference type="PATRIC" id="fig|1286631.3.peg.1884"/>
<proteinExistence type="inferred from homology"/>
<evidence type="ECO:0000259" key="6">
    <source>
        <dbReference type="PROSITE" id="PS50111"/>
    </source>
</evidence>
<dbReference type="SMART" id="SM00283">
    <property type="entry name" value="MA"/>
    <property type="match status" value="1"/>
</dbReference>
<dbReference type="eggNOG" id="COG0840">
    <property type="taxonomic scope" value="Bacteria"/>
</dbReference>
<keyword evidence="2" id="KW-0488">Methylation</keyword>
<dbReference type="CDD" id="cd11386">
    <property type="entry name" value="MCP_signal"/>
    <property type="match status" value="1"/>
</dbReference>
<dbReference type="PANTHER" id="PTHR43531">
    <property type="entry name" value="PROTEIN ICFG"/>
    <property type="match status" value="1"/>
</dbReference>
<dbReference type="GO" id="GO:0005886">
    <property type="term" value="C:plasma membrane"/>
    <property type="evidence" value="ECO:0007669"/>
    <property type="project" value="TreeGrafter"/>
</dbReference>
<dbReference type="SMART" id="SM00304">
    <property type="entry name" value="HAMP"/>
    <property type="match status" value="1"/>
</dbReference>
<dbReference type="EMBL" id="AZRA01000049">
    <property type="protein sequence ID" value="KDB52466.1"/>
    <property type="molecule type" value="Genomic_DNA"/>
</dbReference>
<feature type="domain" description="HAMP" evidence="7">
    <location>
        <begin position="339"/>
        <end position="391"/>
    </location>
</feature>
<name>A0A059KLZ1_9BURK</name>
<evidence type="ECO:0008006" key="10">
    <source>
        <dbReference type="Google" id="ProtNLM"/>
    </source>
</evidence>
<dbReference type="GO" id="GO:0004888">
    <property type="term" value="F:transmembrane signaling receptor activity"/>
    <property type="evidence" value="ECO:0007669"/>
    <property type="project" value="TreeGrafter"/>
</dbReference>
<dbReference type="Pfam" id="PF00015">
    <property type="entry name" value="MCPsignal"/>
    <property type="match status" value="1"/>
</dbReference>
<dbReference type="GO" id="GO:0006935">
    <property type="term" value="P:chemotaxis"/>
    <property type="evidence" value="ECO:0007669"/>
    <property type="project" value="TreeGrafter"/>
</dbReference>